<evidence type="ECO:0008006" key="3">
    <source>
        <dbReference type="Google" id="ProtNLM"/>
    </source>
</evidence>
<reference evidence="1 2" key="1">
    <citation type="submission" date="2018-06" db="EMBL/GenBank/DDBJ databases">
        <authorList>
            <consortium name="Pathogen Informatics"/>
            <person name="Doyle S."/>
        </authorList>
    </citation>
    <scope>NUCLEOTIDE SEQUENCE [LARGE SCALE GENOMIC DNA]</scope>
    <source>
        <strain evidence="1 2">NCTC9935</strain>
    </source>
</reference>
<dbReference type="AlphaFoldDB" id="A0A2X0VNB4"/>
<accession>A0A2X0VNB4</accession>
<gene>
    <name evidence="1" type="ORF">NCTC9935_00696</name>
</gene>
<evidence type="ECO:0000313" key="2">
    <source>
        <dbReference type="Proteomes" id="UP000250192"/>
    </source>
</evidence>
<dbReference type="Proteomes" id="UP000250192">
    <property type="component" value="Unassembled WGS sequence"/>
</dbReference>
<dbReference type="InterPro" id="IPR027580">
    <property type="entry name" value="EXLDI"/>
</dbReference>
<evidence type="ECO:0000313" key="1">
    <source>
        <dbReference type="EMBL" id="SPT55201.1"/>
    </source>
</evidence>
<name>A0A2X0VNB4_9ACTO</name>
<keyword evidence="2" id="KW-1185">Reference proteome</keyword>
<organism evidence="1 2">
    <name type="scientific">Schaalia odontolytica</name>
    <dbReference type="NCBI Taxonomy" id="1660"/>
    <lineage>
        <taxon>Bacteria</taxon>
        <taxon>Bacillati</taxon>
        <taxon>Actinomycetota</taxon>
        <taxon>Actinomycetes</taxon>
        <taxon>Actinomycetales</taxon>
        <taxon>Actinomycetaceae</taxon>
        <taxon>Schaalia</taxon>
    </lineage>
</organism>
<sequence length="169" mass="19138">MYMPTRNVYVSDSDVSLFSEAGTIAGSLSAAIVEALRDYVNKHHRLTDGFQEIELKLSTDGVDRRVTFTGRRVVRLRRPDPEGTRIDTVYLTAKGQLAVATKVHRTLPEWSNQEDMWSDPKTWRRDFWVVGDKTLSVYPDVERLSQADSLLAQRVEAALKVSAVEVLDI</sequence>
<protein>
    <recommendedName>
        <fullName evidence="3">EXLDI protein</fullName>
    </recommendedName>
</protein>
<dbReference type="EMBL" id="UAPR01000002">
    <property type="protein sequence ID" value="SPT55201.1"/>
    <property type="molecule type" value="Genomic_DNA"/>
</dbReference>
<proteinExistence type="predicted"/>
<dbReference type="NCBIfam" id="TIGR04342">
    <property type="entry name" value="EXLDI"/>
    <property type="match status" value="1"/>
</dbReference>